<dbReference type="EnsemblMetazoa" id="CapteT226219">
    <property type="protein sequence ID" value="CapteP226219"/>
    <property type="gene ID" value="CapteG226219"/>
</dbReference>
<organism evidence="3">
    <name type="scientific">Capitella teleta</name>
    <name type="common">Polychaete worm</name>
    <dbReference type="NCBI Taxonomy" id="283909"/>
    <lineage>
        <taxon>Eukaryota</taxon>
        <taxon>Metazoa</taxon>
        <taxon>Spiralia</taxon>
        <taxon>Lophotrochozoa</taxon>
        <taxon>Annelida</taxon>
        <taxon>Polychaeta</taxon>
        <taxon>Sedentaria</taxon>
        <taxon>Scolecida</taxon>
        <taxon>Capitellidae</taxon>
        <taxon>Capitella</taxon>
    </lineage>
</organism>
<evidence type="ECO:0000313" key="3">
    <source>
        <dbReference type="EMBL" id="ELT92627.1"/>
    </source>
</evidence>
<dbReference type="EMBL" id="KB310063">
    <property type="protein sequence ID" value="ELT92627.1"/>
    <property type="molecule type" value="Genomic_DNA"/>
</dbReference>
<sequence>MSETIASRLLIYSLIFALFSPFVNSVSSEPWPSSRSVGKHPSKYLDFIEQFPGITAGLLKLLMEDEELQITEMPQPQGTPDAQEKEFNRKWKPKVKREPTQAQMNVQLELHVLRNMLRSQERRPLSSDPTEAKSMNKLFGIGRRHCVSREIYEKVTLNEPCCCC</sequence>
<dbReference type="AlphaFoldDB" id="R7TGK3"/>
<evidence type="ECO:0000256" key="1">
    <source>
        <dbReference type="SAM" id="MobiDB-lite"/>
    </source>
</evidence>
<feature type="signal peptide" evidence="2">
    <location>
        <begin position="1"/>
        <end position="25"/>
    </location>
</feature>
<dbReference type="Proteomes" id="UP000014760">
    <property type="component" value="Unassembled WGS sequence"/>
</dbReference>
<reference evidence="4" key="3">
    <citation type="submission" date="2015-06" db="UniProtKB">
        <authorList>
            <consortium name="EnsemblMetazoa"/>
        </authorList>
    </citation>
    <scope>IDENTIFICATION</scope>
</reference>
<evidence type="ECO:0000256" key="2">
    <source>
        <dbReference type="SAM" id="SignalP"/>
    </source>
</evidence>
<protein>
    <submittedName>
        <fullName evidence="3 4">Uncharacterized protein</fullName>
    </submittedName>
</protein>
<proteinExistence type="predicted"/>
<evidence type="ECO:0000313" key="4">
    <source>
        <dbReference type="EnsemblMetazoa" id="CapteP226219"/>
    </source>
</evidence>
<accession>R7TGK3</accession>
<keyword evidence="5" id="KW-1185">Reference proteome</keyword>
<reference evidence="3 5" key="2">
    <citation type="journal article" date="2013" name="Nature">
        <title>Insights into bilaterian evolution from three spiralian genomes.</title>
        <authorList>
            <person name="Simakov O."/>
            <person name="Marletaz F."/>
            <person name="Cho S.J."/>
            <person name="Edsinger-Gonzales E."/>
            <person name="Havlak P."/>
            <person name="Hellsten U."/>
            <person name="Kuo D.H."/>
            <person name="Larsson T."/>
            <person name="Lv J."/>
            <person name="Arendt D."/>
            <person name="Savage R."/>
            <person name="Osoegawa K."/>
            <person name="de Jong P."/>
            <person name="Grimwood J."/>
            <person name="Chapman J.A."/>
            <person name="Shapiro H."/>
            <person name="Aerts A."/>
            <person name="Otillar R.P."/>
            <person name="Terry A.Y."/>
            <person name="Boore J.L."/>
            <person name="Grigoriev I.V."/>
            <person name="Lindberg D.R."/>
            <person name="Seaver E.C."/>
            <person name="Weisblat D.A."/>
            <person name="Putnam N.H."/>
            <person name="Rokhsar D.S."/>
        </authorList>
    </citation>
    <scope>NUCLEOTIDE SEQUENCE</scope>
    <source>
        <strain evidence="3 5">I ESC-2004</strain>
    </source>
</reference>
<feature type="region of interest" description="Disordered" evidence="1">
    <location>
        <begin position="72"/>
        <end position="98"/>
    </location>
</feature>
<reference evidence="5" key="1">
    <citation type="submission" date="2012-12" db="EMBL/GenBank/DDBJ databases">
        <authorList>
            <person name="Hellsten U."/>
            <person name="Grimwood J."/>
            <person name="Chapman J.A."/>
            <person name="Shapiro H."/>
            <person name="Aerts A."/>
            <person name="Otillar R.P."/>
            <person name="Terry A.Y."/>
            <person name="Boore J.L."/>
            <person name="Simakov O."/>
            <person name="Marletaz F."/>
            <person name="Cho S.-J."/>
            <person name="Edsinger-Gonzales E."/>
            <person name="Havlak P."/>
            <person name="Kuo D.-H."/>
            <person name="Larsson T."/>
            <person name="Lv J."/>
            <person name="Arendt D."/>
            <person name="Savage R."/>
            <person name="Osoegawa K."/>
            <person name="de Jong P."/>
            <person name="Lindberg D.R."/>
            <person name="Seaver E.C."/>
            <person name="Weisblat D.A."/>
            <person name="Putnam N.H."/>
            <person name="Grigoriev I.V."/>
            <person name="Rokhsar D.S."/>
        </authorList>
    </citation>
    <scope>NUCLEOTIDE SEQUENCE</scope>
    <source>
        <strain evidence="5">I ESC-2004</strain>
    </source>
</reference>
<gene>
    <name evidence="3" type="ORF">CAPTEDRAFT_226219</name>
</gene>
<evidence type="ECO:0000313" key="5">
    <source>
        <dbReference type="Proteomes" id="UP000014760"/>
    </source>
</evidence>
<dbReference type="EMBL" id="AMQN01013244">
    <property type="status" value="NOT_ANNOTATED_CDS"/>
    <property type="molecule type" value="Genomic_DNA"/>
</dbReference>
<name>R7TGK3_CAPTE</name>
<keyword evidence="2" id="KW-0732">Signal</keyword>
<dbReference type="HOGENOM" id="CLU_1620606_0_0_1"/>
<feature type="chain" id="PRO_5008786985" evidence="2">
    <location>
        <begin position="26"/>
        <end position="164"/>
    </location>
</feature>